<protein>
    <submittedName>
        <fullName evidence="1">Uncharacterized protein</fullName>
    </submittedName>
</protein>
<gene>
    <name evidence="1" type="ORF">COS80_01020</name>
</gene>
<accession>A0A2M7AQE0</accession>
<reference evidence="2" key="1">
    <citation type="submission" date="2017-09" db="EMBL/GenBank/DDBJ databases">
        <title>Depth-based differentiation of microbial function through sediment-hosted aquifers and enrichment of novel symbionts in the deep terrestrial subsurface.</title>
        <authorList>
            <person name="Probst A.J."/>
            <person name="Ladd B."/>
            <person name="Jarett J.K."/>
            <person name="Geller-Mcgrath D.E."/>
            <person name="Sieber C.M.K."/>
            <person name="Emerson J.B."/>
            <person name="Anantharaman K."/>
            <person name="Thomas B.C."/>
            <person name="Malmstrom R."/>
            <person name="Stieglmeier M."/>
            <person name="Klingl A."/>
            <person name="Woyke T."/>
            <person name="Ryan C.M."/>
            <person name="Banfield J.F."/>
        </authorList>
    </citation>
    <scope>NUCLEOTIDE SEQUENCE [LARGE SCALE GENOMIC DNA]</scope>
</reference>
<feature type="non-terminal residue" evidence="1">
    <location>
        <position position="11"/>
    </location>
</feature>
<comment type="caution">
    <text evidence="1">The sequence shown here is derived from an EMBL/GenBank/DDBJ whole genome shotgun (WGS) entry which is preliminary data.</text>
</comment>
<dbReference type="EMBL" id="PEWC01000021">
    <property type="protein sequence ID" value="PIU71850.1"/>
    <property type="molecule type" value="Genomic_DNA"/>
</dbReference>
<name>A0A2M7AQE0_9BACT</name>
<organism evidence="1 2">
    <name type="scientific">Candidatus Woesebacteria bacterium CG06_land_8_20_14_3_00_39_27</name>
    <dbReference type="NCBI Taxonomy" id="1975057"/>
    <lineage>
        <taxon>Bacteria</taxon>
        <taxon>Candidatus Woeseibacteriota</taxon>
    </lineage>
</organism>
<evidence type="ECO:0000313" key="1">
    <source>
        <dbReference type="EMBL" id="PIU71850.1"/>
    </source>
</evidence>
<sequence>MGRFFGKVSQL</sequence>
<evidence type="ECO:0000313" key="2">
    <source>
        <dbReference type="Proteomes" id="UP000230972"/>
    </source>
</evidence>
<dbReference type="Proteomes" id="UP000230972">
    <property type="component" value="Unassembled WGS sequence"/>
</dbReference>
<proteinExistence type="predicted"/>